<dbReference type="InterPro" id="IPR001638">
    <property type="entry name" value="Solute-binding_3/MltF_N"/>
</dbReference>
<dbReference type="PANTHER" id="PTHR30085:SF6">
    <property type="entry name" value="ABC TRANSPORTER GLUTAMINE-BINDING PROTEIN GLNH"/>
    <property type="match status" value="1"/>
</dbReference>
<reference evidence="5" key="2">
    <citation type="submission" date="2016-01" db="EMBL/GenBank/DDBJ databases">
        <title>Six Aerococcus type strain genome sequencing and assembly using PacBio and Illumina Hiseq.</title>
        <authorList>
            <person name="Carkaci D."/>
            <person name="Dargis R."/>
            <person name="Nielsen X.C."/>
            <person name="Skovgaard O."/>
            <person name="Fuursted K."/>
            <person name="Christensen J.J."/>
        </authorList>
    </citation>
    <scope>NUCLEOTIDE SEQUENCE [LARGE SCALE GENOMIC DNA]</scope>
    <source>
        <strain evidence="5">CCUG42038B</strain>
    </source>
</reference>
<comment type="similarity">
    <text evidence="1">Belongs to the bacterial solute-binding protein 3 family.</text>
</comment>
<dbReference type="InterPro" id="IPR051455">
    <property type="entry name" value="Bact_solute-bind_prot3"/>
</dbReference>
<organism evidence="4 5">
    <name type="scientific">Aerococcus urinaehominis</name>
    <dbReference type="NCBI Taxonomy" id="128944"/>
    <lineage>
        <taxon>Bacteria</taxon>
        <taxon>Bacillati</taxon>
        <taxon>Bacillota</taxon>
        <taxon>Bacilli</taxon>
        <taxon>Lactobacillales</taxon>
        <taxon>Aerococcaceae</taxon>
        <taxon>Aerococcus</taxon>
    </lineage>
</organism>
<dbReference type="STRING" id="128944.AWM75_07625"/>
<dbReference type="Gene3D" id="3.40.190.10">
    <property type="entry name" value="Periplasmic binding protein-like II"/>
    <property type="match status" value="2"/>
</dbReference>
<dbReference type="GO" id="GO:0030288">
    <property type="term" value="C:outer membrane-bounded periplasmic space"/>
    <property type="evidence" value="ECO:0007669"/>
    <property type="project" value="TreeGrafter"/>
</dbReference>
<evidence type="ECO:0000256" key="1">
    <source>
        <dbReference type="ARBA" id="ARBA00010333"/>
    </source>
</evidence>
<dbReference type="GO" id="GO:0005576">
    <property type="term" value="C:extracellular region"/>
    <property type="evidence" value="ECO:0007669"/>
    <property type="project" value="TreeGrafter"/>
</dbReference>
<gene>
    <name evidence="4" type="ORF">AWM75_07625</name>
</gene>
<dbReference type="Pfam" id="PF00497">
    <property type="entry name" value="SBP_bac_3"/>
    <property type="match status" value="1"/>
</dbReference>
<protein>
    <submittedName>
        <fullName evidence="4">ABC transporter substrate-binding protein</fullName>
    </submittedName>
</protein>
<dbReference type="GO" id="GO:0006865">
    <property type="term" value="P:amino acid transport"/>
    <property type="evidence" value="ECO:0007669"/>
    <property type="project" value="TreeGrafter"/>
</dbReference>
<dbReference type="EMBL" id="CP014163">
    <property type="protein sequence ID" value="AMB99841.1"/>
    <property type="molecule type" value="Genomic_DNA"/>
</dbReference>
<accession>A0A0X8FM42</accession>
<evidence type="ECO:0000256" key="2">
    <source>
        <dbReference type="ARBA" id="ARBA00022448"/>
    </source>
</evidence>
<dbReference type="SUPFAM" id="SSF53850">
    <property type="entry name" value="Periplasmic binding protein-like II"/>
    <property type="match status" value="1"/>
</dbReference>
<dbReference type="PANTHER" id="PTHR30085">
    <property type="entry name" value="AMINO ACID ABC TRANSPORTER PERMEASE"/>
    <property type="match status" value="1"/>
</dbReference>
<proteinExistence type="inferred from homology"/>
<dbReference type="KEGG" id="auh:AWM75_07625"/>
<dbReference type="PROSITE" id="PS51257">
    <property type="entry name" value="PROKAR_LIPOPROTEIN"/>
    <property type="match status" value="1"/>
</dbReference>
<dbReference type="SMART" id="SM00062">
    <property type="entry name" value="PBPb"/>
    <property type="match status" value="1"/>
</dbReference>
<reference evidence="4 5" key="1">
    <citation type="journal article" date="2016" name="Genome Announc.">
        <title>Complete Genome Sequences of Aerococcus christensenii CCUG 28831T, Aerococcus sanguinicola CCUG 43001T, Aerococcus urinae CCUG 36881T, Aerococcus urinaeequi CCUG 28094T, Aerococcus urinaehominis CCUG 42038 BT, and Aerococcus viridans CCUG 4311T.</title>
        <authorList>
            <person name="Carkaci D."/>
            <person name="Dargis R."/>
            <person name="Nielsen X.C."/>
            <person name="Skovgaard O."/>
            <person name="Fuursted K."/>
            <person name="Christensen J.J."/>
        </authorList>
    </citation>
    <scope>NUCLEOTIDE SEQUENCE [LARGE SCALE GENOMIC DNA]</scope>
    <source>
        <strain evidence="4 5">CCUG42038B</strain>
    </source>
</reference>
<dbReference type="AlphaFoldDB" id="A0A0X8FM42"/>
<evidence type="ECO:0000313" key="5">
    <source>
        <dbReference type="Proteomes" id="UP000062260"/>
    </source>
</evidence>
<name>A0A0X8FM42_9LACT</name>
<keyword evidence="2" id="KW-0813">Transport</keyword>
<dbReference type="RefSeq" id="WP_067980404.1">
    <property type="nucleotide sequence ID" value="NZ_CP014163.1"/>
</dbReference>
<dbReference type="Proteomes" id="UP000062260">
    <property type="component" value="Chromosome"/>
</dbReference>
<keyword evidence="5" id="KW-1185">Reference proteome</keyword>
<sequence length="291" mass="32050">MKNIKKYLSLALIFALSLVLVACGAGGSDSSASGDQANSGTDNSLQAVKDRDVLRVAVWGDLKPYSWVDENGNYQGYAVQLSRKMAQDLLGDPDKVEFVTVNAEERVESLNADRVDVVMATFTKTPEREEVVDFADPYMKVAIGLASPKDAPISSADQLAGKKIILNKGTTAEVLFTEEYPDAELEKYESKHQQFQALADGRGDGLVDDNSYLFPWVKENPDFVVSIKELGPVQTNNPAVKKGNTSLLNWINETYAQYSKDGVFKDLYDQELAPFFGEGVTEQDILLDEQL</sequence>
<evidence type="ECO:0000313" key="4">
    <source>
        <dbReference type="EMBL" id="AMB99841.1"/>
    </source>
</evidence>
<evidence type="ECO:0000256" key="3">
    <source>
        <dbReference type="ARBA" id="ARBA00022729"/>
    </source>
</evidence>
<keyword evidence="3" id="KW-0732">Signal</keyword>